<gene>
    <name evidence="1" type="ORF">GMOD_00007962</name>
</gene>
<evidence type="ECO:0000313" key="1">
    <source>
        <dbReference type="EMBL" id="RMZ73452.1"/>
    </source>
</evidence>
<organism evidence="1 2">
    <name type="scientific">Pyrenophora seminiperda CCB06</name>
    <dbReference type="NCBI Taxonomy" id="1302712"/>
    <lineage>
        <taxon>Eukaryota</taxon>
        <taxon>Fungi</taxon>
        <taxon>Dikarya</taxon>
        <taxon>Ascomycota</taxon>
        <taxon>Pezizomycotina</taxon>
        <taxon>Dothideomycetes</taxon>
        <taxon>Pleosporomycetidae</taxon>
        <taxon>Pleosporales</taxon>
        <taxon>Pleosporineae</taxon>
        <taxon>Pleosporaceae</taxon>
        <taxon>Pyrenophora</taxon>
    </lineage>
</organism>
<sequence>MIISQLKSLSQDQCQYDRLYTYLPTHNLHLAQFHIAIWILECGVCTI</sequence>
<evidence type="ECO:0000313" key="2">
    <source>
        <dbReference type="Proteomes" id="UP000265663"/>
    </source>
</evidence>
<dbReference type="Proteomes" id="UP000265663">
    <property type="component" value="Unassembled WGS sequence"/>
</dbReference>
<protein>
    <submittedName>
        <fullName evidence="1">Uncharacterized protein</fullName>
    </submittedName>
</protein>
<accession>A0A3M7MG86</accession>
<name>A0A3M7MG86_9PLEO</name>
<reference evidence="1 2" key="1">
    <citation type="journal article" date="2014" name="PLoS ONE">
        <title>De novo Genome Assembly of the Fungal Plant Pathogen Pyrenophora semeniperda.</title>
        <authorList>
            <person name="Soliai M.M."/>
            <person name="Meyer S.E."/>
            <person name="Udall J.A."/>
            <person name="Elzinga D.E."/>
            <person name="Hermansen R.A."/>
            <person name="Bodily P.M."/>
            <person name="Hart A.A."/>
            <person name="Coleman C.E."/>
        </authorList>
    </citation>
    <scope>NUCLEOTIDE SEQUENCE [LARGE SCALE GENOMIC DNA]</scope>
    <source>
        <strain evidence="1 2">CCB06</strain>
        <tissue evidence="1">Mycelium</tissue>
    </source>
</reference>
<proteinExistence type="predicted"/>
<keyword evidence="2" id="KW-1185">Reference proteome</keyword>
<dbReference type="AlphaFoldDB" id="A0A3M7MG86"/>
<dbReference type="EMBL" id="KE747840">
    <property type="protein sequence ID" value="RMZ73452.1"/>
    <property type="molecule type" value="Genomic_DNA"/>
</dbReference>